<protein>
    <submittedName>
        <fullName evidence="1">Uncharacterized protein</fullName>
    </submittedName>
</protein>
<keyword evidence="2" id="KW-1185">Reference proteome</keyword>
<sequence>MTSSDSPSNLDSEQRSKLVCGEAQYLNWYDDDPSPRQSVVVNM</sequence>
<evidence type="ECO:0000313" key="1">
    <source>
        <dbReference type="EMBL" id="URY99668.1"/>
    </source>
</evidence>
<dbReference type="EMBL" id="OL362279">
    <property type="protein sequence ID" value="URY99668.1"/>
    <property type="molecule type" value="Genomic_DNA"/>
</dbReference>
<proteinExistence type="predicted"/>
<reference evidence="1" key="1">
    <citation type="submission" date="2021-11" db="EMBL/GenBank/DDBJ databases">
        <title>The TAILOR 12: Case summaries of 12 patient that have undergone phage therapy for multidrug-resistant infections.</title>
        <authorList>
            <person name="Green S."/>
            <person name="Terwilliger A."/>
            <person name="Clark J."/>
            <person name="Salazar K."/>
            <person name="Maresso A."/>
        </authorList>
    </citation>
    <scope>NUCLEOTIDE SEQUENCE</scope>
</reference>
<organism evidence="1 2">
    <name type="scientific">Klebsiella phage 6995</name>
    <dbReference type="NCBI Taxonomy" id="2912298"/>
    <lineage>
        <taxon>Viruses</taxon>
        <taxon>Duplodnaviria</taxon>
        <taxon>Heunggongvirae</taxon>
        <taxon>Uroviricota</taxon>
        <taxon>Caudoviricetes</taxon>
        <taxon>Autographivirales</taxon>
        <taxon>Autoscriptoviridae</taxon>
        <taxon>Slopekvirinae</taxon>
        <taxon>Drulisvirus</taxon>
        <taxon>Drulisvirus dv6995</taxon>
    </lineage>
</organism>
<evidence type="ECO:0000313" key="2">
    <source>
        <dbReference type="Proteomes" id="UP001055423"/>
    </source>
</evidence>
<gene>
    <name evidence="1" type="ORF">6995_0001</name>
</gene>
<accession>A0A9E7SC65</accession>
<dbReference type="Proteomes" id="UP001055423">
    <property type="component" value="Segment"/>
</dbReference>
<name>A0A9E7SC65_9CAUD</name>